<keyword evidence="2" id="KW-1185">Reference proteome</keyword>
<dbReference type="OrthoDB" id="1953267at2"/>
<accession>A0A1M5XAE1</accession>
<dbReference type="RefSeq" id="WP_073029490.1">
    <property type="nucleotide sequence ID" value="NZ_FQXJ01000006.1"/>
</dbReference>
<reference evidence="2" key="1">
    <citation type="submission" date="2016-11" db="EMBL/GenBank/DDBJ databases">
        <authorList>
            <person name="Varghese N."/>
            <person name="Submissions S."/>
        </authorList>
    </citation>
    <scope>NUCLEOTIDE SEQUENCE [LARGE SCALE GENOMIC DNA]</scope>
    <source>
        <strain evidence="2">DSM 15449</strain>
    </source>
</reference>
<gene>
    <name evidence="1" type="ORF">SAMN02746098_01888</name>
</gene>
<evidence type="ECO:0000313" key="1">
    <source>
        <dbReference type="EMBL" id="SHH96612.1"/>
    </source>
</evidence>
<name>A0A1M5XAE1_9FIRM</name>
<evidence type="ECO:0000313" key="2">
    <source>
        <dbReference type="Proteomes" id="UP000183954"/>
    </source>
</evidence>
<dbReference type="AlphaFoldDB" id="A0A1M5XAE1"/>
<proteinExistence type="predicted"/>
<dbReference type="EMBL" id="FQXJ01000006">
    <property type="protein sequence ID" value="SHH96612.1"/>
    <property type="molecule type" value="Genomic_DNA"/>
</dbReference>
<organism evidence="1 2">
    <name type="scientific">Desulfosporosinus lacus DSM 15449</name>
    <dbReference type="NCBI Taxonomy" id="1121420"/>
    <lineage>
        <taxon>Bacteria</taxon>
        <taxon>Bacillati</taxon>
        <taxon>Bacillota</taxon>
        <taxon>Clostridia</taxon>
        <taxon>Eubacteriales</taxon>
        <taxon>Desulfitobacteriaceae</taxon>
        <taxon>Desulfosporosinus</taxon>
    </lineage>
</organism>
<sequence length="165" mass="18468">MRKGLATIAILLISITMLIGCGKTDPVQEDLINYINNQMPTLLELQDKVSKEYEVSVEKNVDDAAGAVKLKDVIIPASNELLTKAKAIIPATEEVRKVHSEYIEVITQQDESFKLLLQVFEAGKNNDLTLMDTLNEKLKNISEKPNNYSTDLEALKKEHKVEDAK</sequence>
<dbReference type="Proteomes" id="UP000183954">
    <property type="component" value="Unassembled WGS sequence"/>
</dbReference>
<evidence type="ECO:0008006" key="3">
    <source>
        <dbReference type="Google" id="ProtNLM"/>
    </source>
</evidence>
<dbReference type="PROSITE" id="PS51257">
    <property type="entry name" value="PROKAR_LIPOPROTEIN"/>
    <property type="match status" value="1"/>
</dbReference>
<protein>
    <recommendedName>
        <fullName evidence="3">Lipoprotein</fullName>
    </recommendedName>
</protein>